<evidence type="ECO:0000256" key="3">
    <source>
        <dbReference type="ARBA" id="ARBA00022448"/>
    </source>
</evidence>
<dbReference type="Proteomes" id="UP001357485">
    <property type="component" value="Unassembled WGS sequence"/>
</dbReference>
<name>A0ABR0M8Y7_9PEZI</name>
<sequence length="274" mass="30548">MLGNYALFFQPEHLEAVSSILRGSWGQERLIRLRGGEELAHSFGALLLAFGDAAVQDFVTKPYAVASQEIMGMLHGFTTCTGHVGEDYEVAILSIDFWNTYVEFVTDSMFASGESPPWWISPAKQNMMQAMEELWVKLQIPPPSLTTTWEESSRQEFSGFRADVADLMQSAHMVLGLEMLEKFAELALRSLHDRDWLSVEATLFCLSALADSISEDDSGDSVLARVLGSSLFSDMSNADTSIPSKTRRTAVDMLGKYADFFERHTEYLPAALNF</sequence>
<keyword evidence="4" id="KW-0539">Nucleus</keyword>
<evidence type="ECO:0000256" key="1">
    <source>
        <dbReference type="ARBA" id="ARBA00004123"/>
    </source>
</evidence>
<dbReference type="PANTHER" id="PTHR12363:SF33">
    <property type="entry name" value="IMPORTIN-13"/>
    <property type="match status" value="1"/>
</dbReference>
<dbReference type="Gene3D" id="1.25.10.10">
    <property type="entry name" value="Leucine-rich Repeat Variant"/>
    <property type="match status" value="1"/>
</dbReference>
<dbReference type="EMBL" id="JAVRRA010000030">
    <property type="protein sequence ID" value="KAK5295696.1"/>
    <property type="molecule type" value="Genomic_DNA"/>
</dbReference>
<proteinExistence type="inferred from homology"/>
<evidence type="ECO:0000313" key="6">
    <source>
        <dbReference type="Proteomes" id="UP001357485"/>
    </source>
</evidence>
<comment type="similarity">
    <text evidence="2">Belongs to the importin beta family.</text>
</comment>
<evidence type="ECO:0000256" key="2">
    <source>
        <dbReference type="ARBA" id="ARBA00007991"/>
    </source>
</evidence>
<dbReference type="InterPro" id="IPR051345">
    <property type="entry name" value="Importin_beta-like_NTR"/>
</dbReference>
<dbReference type="SUPFAM" id="SSF48371">
    <property type="entry name" value="ARM repeat"/>
    <property type="match status" value="1"/>
</dbReference>
<gene>
    <name evidence="5" type="primary">PDR6_1</name>
    <name evidence="5" type="ORF">LTR16_000830</name>
</gene>
<protein>
    <submittedName>
        <fullName evidence="5">Member of the karyopherin-beta</fullName>
    </submittedName>
</protein>
<dbReference type="InterPro" id="IPR011989">
    <property type="entry name" value="ARM-like"/>
</dbReference>
<reference evidence="5 6" key="1">
    <citation type="submission" date="2023-08" db="EMBL/GenBank/DDBJ databases">
        <title>Black Yeasts Isolated from many extreme environments.</title>
        <authorList>
            <person name="Coleine C."/>
            <person name="Stajich J.E."/>
            <person name="Selbmann L."/>
        </authorList>
    </citation>
    <scope>NUCLEOTIDE SEQUENCE [LARGE SCALE GENOMIC DNA]</scope>
    <source>
        <strain evidence="5 6">CCFEE 536</strain>
    </source>
</reference>
<organism evidence="5 6">
    <name type="scientific">Cryomyces antarcticus</name>
    <dbReference type="NCBI Taxonomy" id="329879"/>
    <lineage>
        <taxon>Eukaryota</taxon>
        <taxon>Fungi</taxon>
        <taxon>Dikarya</taxon>
        <taxon>Ascomycota</taxon>
        <taxon>Pezizomycotina</taxon>
        <taxon>Dothideomycetes</taxon>
        <taxon>Dothideomycetes incertae sedis</taxon>
        <taxon>Cryomyces</taxon>
    </lineage>
</organism>
<evidence type="ECO:0000313" key="5">
    <source>
        <dbReference type="EMBL" id="KAK5295696.1"/>
    </source>
</evidence>
<dbReference type="InterPro" id="IPR016024">
    <property type="entry name" value="ARM-type_fold"/>
</dbReference>
<feature type="non-terminal residue" evidence="5">
    <location>
        <position position="274"/>
    </location>
</feature>
<comment type="subcellular location">
    <subcellularLocation>
        <location evidence="1">Nucleus</location>
    </subcellularLocation>
</comment>
<dbReference type="PANTHER" id="PTHR12363">
    <property type="entry name" value="TRANSPORTIN 3 AND IMPORTIN 13"/>
    <property type="match status" value="1"/>
</dbReference>
<evidence type="ECO:0000256" key="4">
    <source>
        <dbReference type="ARBA" id="ARBA00023242"/>
    </source>
</evidence>
<keyword evidence="6" id="KW-1185">Reference proteome</keyword>
<keyword evidence="3" id="KW-0813">Transport</keyword>
<accession>A0ABR0M8Y7</accession>
<comment type="caution">
    <text evidence="5">The sequence shown here is derived from an EMBL/GenBank/DDBJ whole genome shotgun (WGS) entry which is preliminary data.</text>
</comment>